<reference evidence="1 2" key="1">
    <citation type="journal article" date="2021" name="BMC Biol.">
        <title>Horizontally acquired antibacterial genes associated with adaptive radiation of ladybird beetles.</title>
        <authorList>
            <person name="Li H.S."/>
            <person name="Tang X.F."/>
            <person name="Huang Y.H."/>
            <person name="Xu Z.Y."/>
            <person name="Chen M.L."/>
            <person name="Du X.Y."/>
            <person name="Qiu B.Y."/>
            <person name="Chen P.T."/>
            <person name="Zhang W."/>
            <person name="Slipinski A."/>
            <person name="Escalona H.E."/>
            <person name="Waterhouse R.M."/>
            <person name="Zwick A."/>
            <person name="Pang H."/>
        </authorList>
    </citation>
    <scope>NUCLEOTIDE SEQUENCE [LARGE SCALE GENOMIC DNA]</scope>
    <source>
        <strain evidence="1">SYSU2018</strain>
    </source>
</reference>
<dbReference type="AlphaFoldDB" id="A0ABD2MV74"/>
<proteinExistence type="predicted"/>
<accession>A0ABD2MV74</accession>
<evidence type="ECO:0000313" key="1">
    <source>
        <dbReference type="EMBL" id="KAL3270378.1"/>
    </source>
</evidence>
<organism evidence="1 2">
    <name type="scientific">Cryptolaemus montrouzieri</name>
    <dbReference type="NCBI Taxonomy" id="559131"/>
    <lineage>
        <taxon>Eukaryota</taxon>
        <taxon>Metazoa</taxon>
        <taxon>Ecdysozoa</taxon>
        <taxon>Arthropoda</taxon>
        <taxon>Hexapoda</taxon>
        <taxon>Insecta</taxon>
        <taxon>Pterygota</taxon>
        <taxon>Neoptera</taxon>
        <taxon>Endopterygota</taxon>
        <taxon>Coleoptera</taxon>
        <taxon>Polyphaga</taxon>
        <taxon>Cucujiformia</taxon>
        <taxon>Coccinelloidea</taxon>
        <taxon>Coccinellidae</taxon>
        <taxon>Scymninae</taxon>
        <taxon>Scymnini</taxon>
        <taxon>Cryptolaemus</taxon>
    </lineage>
</organism>
<keyword evidence="2" id="KW-1185">Reference proteome</keyword>
<comment type="caution">
    <text evidence="1">The sequence shown here is derived from an EMBL/GenBank/DDBJ whole genome shotgun (WGS) entry which is preliminary data.</text>
</comment>
<name>A0ABD2MV74_9CUCU</name>
<evidence type="ECO:0000313" key="2">
    <source>
        <dbReference type="Proteomes" id="UP001516400"/>
    </source>
</evidence>
<dbReference type="Proteomes" id="UP001516400">
    <property type="component" value="Unassembled WGS sequence"/>
</dbReference>
<dbReference type="EMBL" id="JABFTP020000021">
    <property type="protein sequence ID" value="KAL3270378.1"/>
    <property type="molecule type" value="Genomic_DNA"/>
</dbReference>
<gene>
    <name evidence="1" type="ORF">HHI36_009423</name>
</gene>
<sequence>MIKIVEEKMINGTDTTFDQLINIIKDAKTECTKEYYPKINPLNIWIKPEYLNLIKTRDKKYVRWKQLQNDFIKDFIWAKTASNNLMRKLKGEYTENKFEQAKGNSKNTWDVLNNICGRETRQRRN</sequence>
<protein>
    <submittedName>
        <fullName evidence="1">Uncharacterized protein</fullName>
    </submittedName>
</protein>